<reference evidence="3" key="1">
    <citation type="submission" date="2015-09" db="EMBL/GenBank/DDBJ databases">
        <authorList>
            <consortium name="Pathogen Informatics"/>
        </authorList>
    </citation>
    <scope>NUCLEOTIDE SEQUENCE [LARGE SCALE GENOMIC DNA]</scope>
    <source>
        <strain evidence="3">Lake Konstanz</strain>
    </source>
</reference>
<dbReference type="Proteomes" id="UP000051952">
    <property type="component" value="Unassembled WGS sequence"/>
</dbReference>
<evidence type="ECO:0000256" key="1">
    <source>
        <dbReference type="SAM" id="MobiDB-lite"/>
    </source>
</evidence>
<keyword evidence="3" id="KW-1185">Reference proteome</keyword>
<dbReference type="AlphaFoldDB" id="A0A0S4IY17"/>
<proteinExistence type="predicted"/>
<feature type="region of interest" description="Disordered" evidence="1">
    <location>
        <begin position="1"/>
        <end position="45"/>
    </location>
</feature>
<evidence type="ECO:0000313" key="2">
    <source>
        <dbReference type="EMBL" id="CUG48976.1"/>
    </source>
</evidence>
<dbReference type="VEuPathDB" id="TriTrypDB:BSAL_80145"/>
<protein>
    <submittedName>
        <fullName evidence="2">Uncharacterized protein</fullName>
    </submittedName>
</protein>
<sequence length="133" mass="13863">MLAAPPTADSEKKEVVPATPLGGPASPPTPSQQQSREPSMDAMTLPACAAETPTLLDHLRPWGLPRGHLGLEPVRRSSYGLLQHCGLLTPEADVAPPVVAAAAAVAPPVPRPPPPRVIEQRNGEVIINVSIVC</sequence>
<organism evidence="2 3">
    <name type="scientific">Bodo saltans</name>
    <name type="common">Flagellated protozoan</name>
    <dbReference type="NCBI Taxonomy" id="75058"/>
    <lineage>
        <taxon>Eukaryota</taxon>
        <taxon>Discoba</taxon>
        <taxon>Euglenozoa</taxon>
        <taxon>Kinetoplastea</taxon>
        <taxon>Metakinetoplastina</taxon>
        <taxon>Eubodonida</taxon>
        <taxon>Bodonidae</taxon>
        <taxon>Bodo</taxon>
    </lineage>
</organism>
<name>A0A0S4IY17_BODSA</name>
<evidence type="ECO:0000313" key="3">
    <source>
        <dbReference type="Proteomes" id="UP000051952"/>
    </source>
</evidence>
<accession>A0A0S4IY17</accession>
<dbReference type="EMBL" id="CYKH01000838">
    <property type="protein sequence ID" value="CUG48976.1"/>
    <property type="molecule type" value="Genomic_DNA"/>
</dbReference>
<gene>
    <name evidence="2" type="ORF">BSAL_80145</name>
</gene>